<dbReference type="AlphaFoldDB" id="A0A069D3S8"/>
<reference evidence="4" key="1">
    <citation type="journal article" date="2014" name="Genome Announc.">
        <title>Draft genome sequence of Weissella oryzae SG25T, isolated from fermented rice grains.</title>
        <authorList>
            <person name="Tanizawa Y."/>
            <person name="Fujisawa T."/>
            <person name="Mochizuki T."/>
            <person name="Kaminuma E."/>
            <person name="Suzuki Y."/>
            <person name="Nakamura Y."/>
            <person name="Tohno M."/>
        </authorList>
    </citation>
    <scope>NUCLEOTIDE SEQUENCE [LARGE SCALE GENOMIC DNA]</scope>
    <source>
        <strain evidence="4">DSM 25784 / JCM 18191 / LMG 30913 / SG25</strain>
    </source>
</reference>
<accession>A0A069D3S8</accession>
<sequence length="371" mass="42225">MAIKVVTVKSRDDASEVPLTCIVWNSFQYDEQRNSQRQITFIAEKDGSIGYAMLIKNNIVNFNGQNYVISIRDANYLNGYSSVTITALHIYTEARRIYKYEAIDGTKTYSVNDVLDYYFKDNNLGFTYKVIGDFEGKEIENLGGDSAFDGLDKIVSTWSDAIITHDNREITVNSHDSIVRNFGNQLAYRHNIDNLVLEEDMSTVINMYRVIGAKDDNEKYYFEPHIVRDDESIAKYGEYSGGNLEDERFKDANAMDNYARKQMVSDPTLVITGDMTDVSEFVPKINELLHLSIIEDSISTDIEVVGITVFPFDNAQLPQITLNSLKRTVNDYLNQMINIKSNSNKITSNISGDIQKTLSNGIIWDWRGNDE</sequence>
<gene>
    <name evidence="3" type="ORF">WOSG25_270070</name>
</gene>
<feature type="domain" description="Prophage endopeptidase tail N-terminal" evidence="2">
    <location>
        <begin position="7"/>
        <end position="89"/>
    </location>
</feature>
<dbReference type="Pfam" id="PF18994">
    <property type="entry name" value="Prophage_tailD1"/>
    <property type="match status" value="1"/>
</dbReference>
<dbReference type="eggNOG" id="ENOG5033UC0">
    <property type="taxonomic scope" value="Bacteria"/>
</dbReference>
<dbReference type="InterPro" id="IPR044051">
    <property type="entry name" value="Prophage_tail_N"/>
</dbReference>
<dbReference type="Pfam" id="PF06605">
    <property type="entry name" value="Prophage_tail"/>
    <property type="match status" value="1"/>
</dbReference>
<dbReference type="OrthoDB" id="2404328at2"/>
<dbReference type="InterPro" id="IPR010572">
    <property type="entry name" value="Tail_dom"/>
</dbReference>
<dbReference type="Gene3D" id="3.55.50.40">
    <property type="match status" value="1"/>
</dbReference>
<evidence type="ECO:0000259" key="1">
    <source>
        <dbReference type="Pfam" id="PF06605"/>
    </source>
</evidence>
<dbReference type="STRING" id="1329250.WOSG25_270070"/>
<dbReference type="EMBL" id="DF820510">
    <property type="protein sequence ID" value="GAK32061.1"/>
    <property type="molecule type" value="Genomic_DNA"/>
</dbReference>
<evidence type="ECO:0000313" key="3">
    <source>
        <dbReference type="EMBL" id="GAK32061.1"/>
    </source>
</evidence>
<proteinExistence type="predicted"/>
<protein>
    <submittedName>
        <fullName evidence="3">Putatibe phage protein</fullName>
    </submittedName>
</protein>
<name>A0A069D3S8_WEIOS</name>
<keyword evidence="4" id="KW-1185">Reference proteome</keyword>
<organism evidence="3 4">
    <name type="scientific">Weissella oryzae (strain DSM 25784 / JCM 18191 / LMG 30913 / SG25)</name>
    <dbReference type="NCBI Taxonomy" id="1329250"/>
    <lineage>
        <taxon>Bacteria</taxon>
        <taxon>Bacillati</taxon>
        <taxon>Bacillota</taxon>
        <taxon>Bacilli</taxon>
        <taxon>Lactobacillales</taxon>
        <taxon>Lactobacillaceae</taxon>
        <taxon>Weissella</taxon>
    </lineage>
</organism>
<evidence type="ECO:0000313" key="4">
    <source>
        <dbReference type="Proteomes" id="UP000030643"/>
    </source>
</evidence>
<feature type="domain" description="Tail spike" evidence="1">
    <location>
        <begin position="100"/>
        <end position="336"/>
    </location>
</feature>
<dbReference type="Proteomes" id="UP000030643">
    <property type="component" value="Unassembled WGS sequence"/>
</dbReference>
<dbReference type="Gene3D" id="6.20.110.10">
    <property type="match status" value="1"/>
</dbReference>
<dbReference type="RefSeq" id="WP_027699929.1">
    <property type="nucleotide sequence ID" value="NZ_DF820510.1"/>
</dbReference>
<evidence type="ECO:0000259" key="2">
    <source>
        <dbReference type="Pfam" id="PF18994"/>
    </source>
</evidence>